<dbReference type="InterPro" id="IPR009100">
    <property type="entry name" value="AcylCoA_DH/oxidase_NM_dom_sf"/>
</dbReference>
<reference evidence="16 17" key="1">
    <citation type="submission" date="2016-10" db="EMBL/GenBank/DDBJ databases">
        <authorList>
            <person name="de Groot N.N."/>
        </authorList>
    </citation>
    <scope>NUCLEOTIDE SEQUENCE [LARGE SCALE GENOMIC DNA]</scope>
    <source>
        <strain evidence="16 17">LMG 18387</strain>
    </source>
</reference>
<dbReference type="EMBL" id="FNDG01000005">
    <property type="protein sequence ID" value="SDH49753.1"/>
    <property type="molecule type" value="Genomic_DNA"/>
</dbReference>
<keyword evidence="4 12" id="KW-0274">FAD</keyword>
<evidence type="ECO:0000313" key="17">
    <source>
        <dbReference type="Proteomes" id="UP000198606"/>
    </source>
</evidence>
<dbReference type="SUPFAM" id="SSF56645">
    <property type="entry name" value="Acyl-CoA dehydrogenase NM domain-like"/>
    <property type="match status" value="1"/>
</dbReference>
<dbReference type="InterPro" id="IPR006089">
    <property type="entry name" value="Acyl-CoA_DH_CS"/>
</dbReference>
<keyword evidence="3 12" id="KW-0285">Flavoprotein</keyword>
<evidence type="ECO:0000259" key="15">
    <source>
        <dbReference type="Pfam" id="PF02771"/>
    </source>
</evidence>
<keyword evidence="5 12" id="KW-0560">Oxidoreductase</keyword>
<evidence type="ECO:0000256" key="5">
    <source>
        <dbReference type="ARBA" id="ARBA00023002"/>
    </source>
</evidence>
<comment type="cofactor">
    <cofactor evidence="1 12">
        <name>FAD</name>
        <dbReference type="ChEBI" id="CHEBI:57692"/>
    </cofactor>
</comment>
<dbReference type="Pfam" id="PF02770">
    <property type="entry name" value="Acyl-CoA_dh_M"/>
    <property type="match status" value="1"/>
</dbReference>
<accession>A0A1G8CX37</accession>
<dbReference type="Gene3D" id="1.10.540.10">
    <property type="entry name" value="Acyl-CoA dehydrogenase/oxidase, N-terminal domain"/>
    <property type="match status" value="1"/>
</dbReference>
<dbReference type="GO" id="GO:0050660">
    <property type="term" value="F:flavin adenine dinucleotide binding"/>
    <property type="evidence" value="ECO:0007669"/>
    <property type="project" value="InterPro"/>
</dbReference>
<evidence type="ECO:0000256" key="6">
    <source>
        <dbReference type="ARBA" id="ARBA00052938"/>
    </source>
</evidence>
<dbReference type="FunFam" id="1.20.140.10:FF:000004">
    <property type="entry name" value="Acyl-CoA dehydrogenase FadE25"/>
    <property type="match status" value="1"/>
</dbReference>
<dbReference type="EC" id="3.13.1.4" evidence="8"/>
<evidence type="ECO:0000256" key="11">
    <source>
        <dbReference type="ARBA" id="ARBA00075603"/>
    </source>
</evidence>
<dbReference type="RefSeq" id="WP_084304243.1">
    <property type="nucleotide sequence ID" value="NZ_FNDG01000005.1"/>
</dbReference>
<name>A0A1G8CX37_9GAMM</name>
<dbReference type="PANTHER" id="PTHR43884:SF12">
    <property type="entry name" value="ISOVALERYL-COA DEHYDROGENASE, MITOCHONDRIAL-RELATED"/>
    <property type="match status" value="1"/>
</dbReference>
<dbReference type="InterPro" id="IPR036250">
    <property type="entry name" value="AcylCo_DH-like_C"/>
</dbReference>
<dbReference type="Pfam" id="PF02771">
    <property type="entry name" value="Acyl-CoA_dh_N"/>
    <property type="match status" value="1"/>
</dbReference>
<dbReference type="Gene3D" id="1.20.140.10">
    <property type="entry name" value="Butyryl-CoA Dehydrogenase, subunit A, domain 3"/>
    <property type="match status" value="1"/>
</dbReference>
<gene>
    <name evidence="16" type="ORF">SAMN05216588_10556</name>
</gene>
<dbReference type="InterPro" id="IPR013786">
    <property type="entry name" value="AcylCoA_DH/ox_N"/>
</dbReference>
<dbReference type="Pfam" id="PF00441">
    <property type="entry name" value="Acyl-CoA_dh_1"/>
    <property type="match status" value="1"/>
</dbReference>
<dbReference type="AlphaFoldDB" id="A0A1G8CX37"/>
<dbReference type="FunFam" id="2.40.110.10:FF:000001">
    <property type="entry name" value="Acyl-CoA dehydrogenase, mitochondrial"/>
    <property type="match status" value="1"/>
</dbReference>
<evidence type="ECO:0000256" key="2">
    <source>
        <dbReference type="ARBA" id="ARBA00009347"/>
    </source>
</evidence>
<dbReference type="PANTHER" id="PTHR43884">
    <property type="entry name" value="ACYL-COA DEHYDROGENASE"/>
    <property type="match status" value="1"/>
</dbReference>
<sequence length="383" mass="41655">MHDSELNDEQRMIRDCTRQFARRAIAPHAQQWEKAGWIDDAVVAQMGDMGLLGMIVPDTWGGSYLDYVAYALAVEEVSAADAATGTLMSVHNAVGCGPLLNHGSEAQKNEWLPRLASGAVIGCFCLSEPQAGSEAHNLRTRAERRDDHWILDGAKQFVTNGRRAGLAIVFAVTDAALGKQGISAFLVPTDTPGFRIERNEQKMGIRASDTCAIVLESCRIPAGNLLGERGKGLGIALSNLEGGRIGIAAQAVGIARAAFEAALLYSRERIQFDKPIGEHPSIANLLADMHTQINAARLLTLHAARLRSAGQACLSQASQAKLFASEMAERVCSKALQVHGGYGYLEDFAVQRYYRDARITQIYEGTSEIQRLLIARELKHYQP</sequence>
<feature type="domain" description="Acyl-CoA dehydrogenase/oxidase C-terminal" evidence="13">
    <location>
        <begin position="230"/>
        <end position="378"/>
    </location>
</feature>
<dbReference type="InterPro" id="IPR046373">
    <property type="entry name" value="Acyl-CoA_Oxase/DH_mid-dom_sf"/>
</dbReference>
<feature type="domain" description="Acyl-CoA oxidase/dehydrogenase middle" evidence="14">
    <location>
        <begin position="123"/>
        <end position="218"/>
    </location>
</feature>
<dbReference type="EC" id="1.3.8.10" evidence="7"/>
<dbReference type="InterPro" id="IPR009075">
    <property type="entry name" value="AcylCo_DH/oxidase_C"/>
</dbReference>
<evidence type="ECO:0000256" key="8">
    <source>
        <dbReference type="ARBA" id="ARBA00066461"/>
    </source>
</evidence>
<comment type="catalytic activity">
    <reaction evidence="6">
        <text>3-sulfinopropanoyl-CoA + H2O = propanoyl-CoA + sulfite + H(+)</text>
        <dbReference type="Rhea" id="RHEA:41624"/>
        <dbReference type="ChEBI" id="CHEBI:15377"/>
        <dbReference type="ChEBI" id="CHEBI:15378"/>
        <dbReference type="ChEBI" id="CHEBI:17359"/>
        <dbReference type="ChEBI" id="CHEBI:57392"/>
        <dbReference type="ChEBI" id="CHEBI:78349"/>
        <dbReference type="EC" id="3.13.1.4"/>
    </reaction>
    <physiologicalReaction direction="left-to-right" evidence="6">
        <dbReference type="Rhea" id="RHEA:41625"/>
    </physiologicalReaction>
</comment>
<evidence type="ECO:0000259" key="14">
    <source>
        <dbReference type="Pfam" id="PF02770"/>
    </source>
</evidence>
<evidence type="ECO:0000256" key="4">
    <source>
        <dbReference type="ARBA" id="ARBA00022827"/>
    </source>
</evidence>
<organism evidence="16 17">
    <name type="scientific">Phytopseudomonas flavescens</name>
    <dbReference type="NCBI Taxonomy" id="29435"/>
    <lineage>
        <taxon>Bacteria</taxon>
        <taxon>Pseudomonadati</taxon>
        <taxon>Pseudomonadota</taxon>
        <taxon>Gammaproteobacteria</taxon>
        <taxon>Pseudomonadales</taxon>
        <taxon>Pseudomonadaceae</taxon>
        <taxon>Phytopseudomonas</taxon>
    </lineage>
</organism>
<evidence type="ECO:0000259" key="13">
    <source>
        <dbReference type="Pfam" id="PF00441"/>
    </source>
</evidence>
<dbReference type="GO" id="GO:0003995">
    <property type="term" value="F:acyl-CoA dehydrogenase activity"/>
    <property type="evidence" value="ECO:0007669"/>
    <property type="project" value="InterPro"/>
</dbReference>
<evidence type="ECO:0000313" key="16">
    <source>
        <dbReference type="EMBL" id="SDH49753.1"/>
    </source>
</evidence>
<dbReference type="InterPro" id="IPR006091">
    <property type="entry name" value="Acyl-CoA_Oxase/DH_mid-dom"/>
</dbReference>
<dbReference type="InterPro" id="IPR037069">
    <property type="entry name" value="AcylCoA_DH/ox_N_sf"/>
</dbReference>
<evidence type="ECO:0000256" key="1">
    <source>
        <dbReference type="ARBA" id="ARBA00001974"/>
    </source>
</evidence>
<proteinExistence type="inferred from homology"/>
<dbReference type="SUPFAM" id="SSF47203">
    <property type="entry name" value="Acyl-CoA dehydrogenase C-terminal domain-like"/>
    <property type="match status" value="1"/>
</dbReference>
<dbReference type="PROSITE" id="PS00073">
    <property type="entry name" value="ACYL_COA_DH_2"/>
    <property type="match status" value="1"/>
</dbReference>
<dbReference type="STRING" id="29435.SAMN05216588_10556"/>
<protein>
    <recommendedName>
        <fullName evidence="9">3-sulfinopropanoyl-CoA desulfinase</fullName>
        <ecNumber evidence="7">1.3.8.10</ecNumber>
        <ecNumber evidence="8">3.13.1.4</ecNumber>
    </recommendedName>
    <alternativeName>
        <fullName evidence="11">3-sulfinopropionyl coenzyme A desulfinase</fullName>
    </alternativeName>
    <alternativeName>
        <fullName evidence="10">Cyclohex-1-ene-1-carbonyl-CoA dehydrogenase</fullName>
    </alternativeName>
</protein>
<comment type="similarity">
    <text evidence="2 12">Belongs to the acyl-CoA dehydrogenase family.</text>
</comment>
<evidence type="ECO:0000256" key="12">
    <source>
        <dbReference type="RuleBase" id="RU362125"/>
    </source>
</evidence>
<dbReference type="Proteomes" id="UP000198606">
    <property type="component" value="Unassembled WGS sequence"/>
</dbReference>
<evidence type="ECO:0000256" key="9">
    <source>
        <dbReference type="ARBA" id="ARBA00068311"/>
    </source>
</evidence>
<dbReference type="Gene3D" id="2.40.110.10">
    <property type="entry name" value="Butyryl-CoA Dehydrogenase, subunit A, domain 2"/>
    <property type="match status" value="1"/>
</dbReference>
<dbReference type="PIRSF" id="PIRSF016578">
    <property type="entry name" value="HsaA"/>
    <property type="match status" value="1"/>
</dbReference>
<feature type="domain" description="Acyl-CoA dehydrogenase/oxidase N-terminal" evidence="15">
    <location>
        <begin position="7"/>
        <end position="118"/>
    </location>
</feature>
<dbReference type="FunFam" id="1.10.540.10:FF:000002">
    <property type="entry name" value="Acyl-CoA dehydrogenase FadE19"/>
    <property type="match status" value="1"/>
</dbReference>
<evidence type="ECO:0000256" key="3">
    <source>
        <dbReference type="ARBA" id="ARBA00022630"/>
    </source>
</evidence>
<evidence type="ECO:0000256" key="7">
    <source>
        <dbReference type="ARBA" id="ARBA00066362"/>
    </source>
</evidence>
<evidence type="ECO:0000256" key="10">
    <source>
        <dbReference type="ARBA" id="ARBA00072305"/>
    </source>
</evidence>